<protein>
    <submittedName>
        <fullName evidence="4">Peptidoglycan-binding protein</fullName>
    </submittedName>
</protein>
<dbReference type="InterPro" id="IPR036365">
    <property type="entry name" value="PGBD-like_sf"/>
</dbReference>
<feature type="domain" description="Peptidoglycan binding-like" evidence="3">
    <location>
        <begin position="78"/>
        <end position="114"/>
    </location>
</feature>
<keyword evidence="1" id="KW-0175">Coiled coil</keyword>
<sequence length="430" mass="43966">MLTTSVMLRGTVAAAQAVDLVPAGAGTEGSSAVVTKLPVASGQVVQAGTVLLEVSGRPVFALKGQVPVYRDLKPGAKGDDVAQLQRALDDLGHNASADETGYFGSATKKALAAFYEQIGYDPRPAQPDGEGEAEGAQEAVTAAKRAVEDAKDALAAVEHPRSQTSSVAGSTAATAPGEGKSTKTDKPSEALRELRKQVKRADEDLQKAQAHLSEVQETVGPMLPASEVIFLGRFPARVDSVKVQVGSPVSGTAMSLSAGVLQVRGYLEQHEKGLVRRGQPVEILSEMTGLSVAASVATVATTRTLEQASSASEAKEGEASASAGGYLMIVKPSSTLPAELVGQDVRLTVQAASTKGKALVVPVSAISAGADGKTAVTVVAGNGSQRRISVDTGATGDGYVEIRPSGEQVLHAGEQVITGIRPSTAEGPEQ</sequence>
<gene>
    <name evidence="4" type="ORF">R2363_19875</name>
</gene>
<feature type="region of interest" description="Disordered" evidence="2">
    <location>
        <begin position="157"/>
        <end position="190"/>
    </location>
</feature>
<dbReference type="SUPFAM" id="SSF47090">
    <property type="entry name" value="PGBD-like"/>
    <property type="match status" value="1"/>
</dbReference>
<dbReference type="InterPro" id="IPR036366">
    <property type="entry name" value="PGBDSf"/>
</dbReference>
<dbReference type="Pfam" id="PF01471">
    <property type="entry name" value="PG_binding_1"/>
    <property type="match status" value="1"/>
</dbReference>
<evidence type="ECO:0000256" key="2">
    <source>
        <dbReference type="SAM" id="MobiDB-lite"/>
    </source>
</evidence>
<dbReference type="InterPro" id="IPR002477">
    <property type="entry name" value="Peptidoglycan-bd-like"/>
</dbReference>
<evidence type="ECO:0000313" key="5">
    <source>
        <dbReference type="Proteomes" id="UP001278571"/>
    </source>
</evidence>
<proteinExistence type="predicted"/>
<feature type="region of interest" description="Disordered" evidence="2">
    <location>
        <begin position="120"/>
        <end position="142"/>
    </location>
</feature>
<organism evidence="4 5">
    <name type="scientific">Streptomyces roseolus</name>
    <dbReference type="NCBI Taxonomy" id="67358"/>
    <lineage>
        <taxon>Bacteria</taxon>
        <taxon>Bacillati</taxon>
        <taxon>Actinomycetota</taxon>
        <taxon>Actinomycetes</taxon>
        <taxon>Kitasatosporales</taxon>
        <taxon>Streptomycetaceae</taxon>
        <taxon>Streptomyces</taxon>
    </lineage>
</organism>
<dbReference type="EMBL" id="JAWJZF010000393">
    <property type="protein sequence ID" value="MDX2294422.1"/>
    <property type="molecule type" value="Genomic_DNA"/>
</dbReference>
<evidence type="ECO:0000256" key="1">
    <source>
        <dbReference type="SAM" id="Coils"/>
    </source>
</evidence>
<evidence type="ECO:0000259" key="3">
    <source>
        <dbReference type="Pfam" id="PF01471"/>
    </source>
</evidence>
<dbReference type="RefSeq" id="WP_319010736.1">
    <property type="nucleotide sequence ID" value="NZ_JAWJZF010000393.1"/>
</dbReference>
<feature type="compositionally biased region" description="Basic and acidic residues" evidence="2">
    <location>
        <begin position="180"/>
        <end position="190"/>
    </location>
</feature>
<dbReference type="Proteomes" id="UP001278571">
    <property type="component" value="Unassembled WGS sequence"/>
</dbReference>
<comment type="caution">
    <text evidence="4">The sequence shown here is derived from an EMBL/GenBank/DDBJ whole genome shotgun (WGS) entry which is preliminary data.</text>
</comment>
<accession>A0ABU4KAH0</accession>
<dbReference type="Gene3D" id="1.10.101.10">
    <property type="entry name" value="PGBD-like superfamily/PGBD"/>
    <property type="match status" value="1"/>
</dbReference>
<dbReference type="Gene3D" id="2.40.420.20">
    <property type="match status" value="1"/>
</dbReference>
<feature type="coiled-coil region" evidence="1">
    <location>
        <begin position="191"/>
        <end position="218"/>
    </location>
</feature>
<evidence type="ECO:0000313" key="4">
    <source>
        <dbReference type="EMBL" id="MDX2294422.1"/>
    </source>
</evidence>
<name>A0ABU4KAH0_9ACTN</name>
<feature type="compositionally biased region" description="Low complexity" evidence="2">
    <location>
        <begin position="162"/>
        <end position="175"/>
    </location>
</feature>
<reference evidence="4 5" key="1">
    <citation type="submission" date="2023-10" db="EMBL/GenBank/DDBJ databases">
        <authorList>
            <person name="Wang X.X."/>
        </authorList>
    </citation>
    <scope>NUCLEOTIDE SEQUENCE [LARGE SCALE GENOMIC DNA]</scope>
    <source>
        <strain evidence="4 5">NBRC 12816</strain>
    </source>
</reference>
<keyword evidence="5" id="KW-1185">Reference proteome</keyword>